<sequence length="545" mass="60377">MYASEFLCEAMDLGGHGMSLQTLVGNKWTLMCLAICAIAAVISNKVKGVQKLSIGFSWWGKHARVQVRVESLSSSHNRNSFTLTADGVFNSKTGMLSTEHVDDGSSTLSTEKNYEKQNEIAFWEFVPGQEVLVKSGSQVIATPKKATFSSATGTGLCLRTAADKIQFSMTFNKEKDQNLHFDSQSGFASMDWDSGVEDTVRGCQAADPIQSLVCNENLPSLPDWASCLLEPLRSTPFSKSQPDLHFSRSKQWDALLNMRVEMSFVFEGNATKLTALPMPPRASSPALLVRGPIHIARAKDKVVKIWDCSRRLFLDRLQVAEGVISALDVDWEAKKAFIGNLKTYFSVWDLPRGKCIRTIQAQDQDTIEAIRCNTDTCILTGARAFQEYFTSVRVWDSRALRQSVGMVSSTIPSVSGMESRGHECYVRDGSGFISAYDLRMLRGAMPLQSLCSRRRIKIKQLEAIAPAAFTITGNPLPESKRAKHEEEQWWDADAELVSADDYACDDYEESWNRAHSSGSTKTSLLSRFISAVLNFASPPCLSNSD</sequence>
<organism evidence="1 2">
    <name type="scientific">Diphasiastrum complanatum</name>
    <name type="common">Issler's clubmoss</name>
    <name type="synonym">Lycopodium complanatum</name>
    <dbReference type="NCBI Taxonomy" id="34168"/>
    <lineage>
        <taxon>Eukaryota</taxon>
        <taxon>Viridiplantae</taxon>
        <taxon>Streptophyta</taxon>
        <taxon>Embryophyta</taxon>
        <taxon>Tracheophyta</taxon>
        <taxon>Lycopodiopsida</taxon>
        <taxon>Lycopodiales</taxon>
        <taxon>Lycopodiaceae</taxon>
        <taxon>Lycopodioideae</taxon>
        <taxon>Diphasiastrum</taxon>
    </lineage>
</organism>
<name>A0ACC2EAI3_DIPCM</name>
<dbReference type="EMBL" id="CM055094">
    <property type="protein sequence ID" value="KAJ7563524.1"/>
    <property type="molecule type" value="Genomic_DNA"/>
</dbReference>
<comment type="caution">
    <text evidence="1">The sequence shown here is derived from an EMBL/GenBank/DDBJ whole genome shotgun (WGS) entry which is preliminary data.</text>
</comment>
<protein>
    <submittedName>
        <fullName evidence="1">Uncharacterized protein</fullName>
    </submittedName>
</protein>
<evidence type="ECO:0000313" key="1">
    <source>
        <dbReference type="EMBL" id="KAJ7563524.1"/>
    </source>
</evidence>
<reference evidence="2" key="1">
    <citation type="journal article" date="2024" name="Proc. Natl. Acad. Sci. U.S.A.">
        <title>Extraordinary preservation of gene collinearity over three hundred million years revealed in homosporous lycophytes.</title>
        <authorList>
            <person name="Li C."/>
            <person name="Wickell D."/>
            <person name="Kuo L.Y."/>
            <person name="Chen X."/>
            <person name="Nie B."/>
            <person name="Liao X."/>
            <person name="Peng D."/>
            <person name="Ji J."/>
            <person name="Jenkins J."/>
            <person name="Williams M."/>
            <person name="Shu S."/>
            <person name="Plott C."/>
            <person name="Barry K."/>
            <person name="Rajasekar S."/>
            <person name="Grimwood J."/>
            <person name="Han X."/>
            <person name="Sun S."/>
            <person name="Hou Z."/>
            <person name="He W."/>
            <person name="Dai G."/>
            <person name="Sun C."/>
            <person name="Schmutz J."/>
            <person name="Leebens-Mack J.H."/>
            <person name="Li F.W."/>
            <person name="Wang L."/>
        </authorList>
    </citation>
    <scope>NUCLEOTIDE SEQUENCE [LARGE SCALE GENOMIC DNA]</scope>
    <source>
        <strain evidence="2">cv. PW_Plant_1</strain>
    </source>
</reference>
<proteinExistence type="predicted"/>
<dbReference type="Proteomes" id="UP001162992">
    <property type="component" value="Chromosome 3"/>
</dbReference>
<accession>A0ACC2EAI3</accession>
<evidence type="ECO:0000313" key="2">
    <source>
        <dbReference type="Proteomes" id="UP001162992"/>
    </source>
</evidence>
<gene>
    <name evidence="1" type="ORF">O6H91_03G113900</name>
</gene>
<keyword evidence="2" id="KW-1185">Reference proteome</keyword>